<keyword evidence="5" id="KW-1185">Reference proteome</keyword>
<dbReference type="Gene3D" id="1.10.238.10">
    <property type="entry name" value="EF-hand"/>
    <property type="match status" value="1"/>
</dbReference>
<organism evidence="4 5">
    <name type="scientific">Potamilus streckersoni</name>
    <dbReference type="NCBI Taxonomy" id="2493646"/>
    <lineage>
        <taxon>Eukaryota</taxon>
        <taxon>Metazoa</taxon>
        <taxon>Spiralia</taxon>
        <taxon>Lophotrochozoa</taxon>
        <taxon>Mollusca</taxon>
        <taxon>Bivalvia</taxon>
        <taxon>Autobranchia</taxon>
        <taxon>Heteroconchia</taxon>
        <taxon>Palaeoheterodonta</taxon>
        <taxon>Unionida</taxon>
        <taxon>Unionoidea</taxon>
        <taxon>Unionidae</taxon>
        <taxon>Ambleminae</taxon>
        <taxon>Lampsilini</taxon>
        <taxon>Potamilus</taxon>
    </lineage>
</organism>
<name>A0AAE0W3S6_9BIVA</name>
<dbReference type="InterPro" id="IPR011992">
    <property type="entry name" value="EF-hand-dom_pair"/>
</dbReference>
<sequence length="190" mass="21584">MTMVLFGLLCLWCVSVSETETNEVTVVATGLFEWMDGQENQDNNITFDEFKQAWTSRDTNNDGYLSENEVKTALETLNLGPTSFAETLFGSTDIKNETSLQELFNDIDESDDGYINQTEFLDYYETGDAFVDFIDNGNQTWTENGTLIITSKVHDSSVPDISFNIEENLEFPILQKHKRKLNQATNGRNN</sequence>
<dbReference type="Proteomes" id="UP001195483">
    <property type="component" value="Unassembled WGS sequence"/>
</dbReference>
<feature type="chain" id="PRO_5041955228" description="EF-hand domain-containing protein" evidence="2">
    <location>
        <begin position="20"/>
        <end position="190"/>
    </location>
</feature>
<dbReference type="Pfam" id="PF13499">
    <property type="entry name" value="EF-hand_7"/>
    <property type="match status" value="1"/>
</dbReference>
<feature type="domain" description="EF-hand" evidence="3">
    <location>
        <begin position="45"/>
        <end position="80"/>
    </location>
</feature>
<reference evidence="4" key="3">
    <citation type="submission" date="2023-05" db="EMBL/GenBank/DDBJ databases">
        <authorList>
            <person name="Smith C.H."/>
        </authorList>
    </citation>
    <scope>NUCLEOTIDE SEQUENCE</scope>
    <source>
        <strain evidence="4">CHS0354</strain>
        <tissue evidence="4">Mantle</tissue>
    </source>
</reference>
<reference evidence="4" key="2">
    <citation type="journal article" date="2021" name="Genome Biol. Evol.">
        <title>Developing a high-quality reference genome for a parasitic bivalve with doubly uniparental inheritance (Bivalvia: Unionida).</title>
        <authorList>
            <person name="Smith C.H."/>
        </authorList>
    </citation>
    <scope>NUCLEOTIDE SEQUENCE</scope>
    <source>
        <strain evidence="4">CHS0354</strain>
        <tissue evidence="4">Mantle</tissue>
    </source>
</reference>
<accession>A0AAE0W3S6</accession>
<protein>
    <recommendedName>
        <fullName evidence="3">EF-hand domain-containing protein</fullName>
    </recommendedName>
</protein>
<reference evidence="4" key="1">
    <citation type="journal article" date="2021" name="Genome Biol. Evol.">
        <title>A High-Quality Reference Genome for a Parasitic Bivalve with Doubly Uniparental Inheritance (Bivalvia: Unionida).</title>
        <authorList>
            <person name="Smith C.H."/>
        </authorList>
    </citation>
    <scope>NUCLEOTIDE SEQUENCE</scope>
    <source>
        <strain evidence="4">CHS0354</strain>
    </source>
</reference>
<dbReference type="CDD" id="cd00051">
    <property type="entry name" value="EFh"/>
    <property type="match status" value="1"/>
</dbReference>
<keyword evidence="2" id="KW-0732">Signal</keyword>
<dbReference type="EMBL" id="JAEAOA010000546">
    <property type="protein sequence ID" value="KAK3601018.1"/>
    <property type="molecule type" value="Genomic_DNA"/>
</dbReference>
<comment type="caution">
    <text evidence="4">The sequence shown here is derived from an EMBL/GenBank/DDBJ whole genome shotgun (WGS) entry which is preliminary data.</text>
</comment>
<gene>
    <name evidence="4" type="ORF">CHS0354_008128</name>
</gene>
<dbReference type="SUPFAM" id="SSF47473">
    <property type="entry name" value="EF-hand"/>
    <property type="match status" value="1"/>
</dbReference>
<dbReference type="InterPro" id="IPR002048">
    <property type="entry name" value="EF_hand_dom"/>
</dbReference>
<dbReference type="SMART" id="SM00054">
    <property type="entry name" value="EFh"/>
    <property type="match status" value="2"/>
</dbReference>
<feature type="domain" description="EF-hand" evidence="3">
    <location>
        <begin position="95"/>
        <end position="130"/>
    </location>
</feature>
<dbReference type="PROSITE" id="PS00018">
    <property type="entry name" value="EF_HAND_1"/>
    <property type="match status" value="2"/>
</dbReference>
<dbReference type="GO" id="GO:0005509">
    <property type="term" value="F:calcium ion binding"/>
    <property type="evidence" value="ECO:0007669"/>
    <property type="project" value="InterPro"/>
</dbReference>
<keyword evidence="1" id="KW-0106">Calcium</keyword>
<evidence type="ECO:0000313" key="5">
    <source>
        <dbReference type="Proteomes" id="UP001195483"/>
    </source>
</evidence>
<dbReference type="PROSITE" id="PS50222">
    <property type="entry name" value="EF_HAND_2"/>
    <property type="match status" value="2"/>
</dbReference>
<feature type="signal peptide" evidence="2">
    <location>
        <begin position="1"/>
        <end position="19"/>
    </location>
</feature>
<dbReference type="AlphaFoldDB" id="A0AAE0W3S6"/>
<dbReference type="InterPro" id="IPR018247">
    <property type="entry name" value="EF_Hand_1_Ca_BS"/>
</dbReference>
<proteinExistence type="predicted"/>
<evidence type="ECO:0000259" key="3">
    <source>
        <dbReference type="PROSITE" id="PS50222"/>
    </source>
</evidence>
<evidence type="ECO:0000313" key="4">
    <source>
        <dbReference type="EMBL" id="KAK3601018.1"/>
    </source>
</evidence>
<evidence type="ECO:0000256" key="1">
    <source>
        <dbReference type="ARBA" id="ARBA00022837"/>
    </source>
</evidence>
<evidence type="ECO:0000256" key="2">
    <source>
        <dbReference type="SAM" id="SignalP"/>
    </source>
</evidence>